<evidence type="ECO:0000313" key="9">
    <source>
        <dbReference type="EMBL" id="KAF7846503.1"/>
    </source>
</evidence>
<organism evidence="9 10">
    <name type="scientific">Corymbia citriodora subsp. variegata</name>
    <dbReference type="NCBI Taxonomy" id="360336"/>
    <lineage>
        <taxon>Eukaryota</taxon>
        <taxon>Viridiplantae</taxon>
        <taxon>Streptophyta</taxon>
        <taxon>Embryophyta</taxon>
        <taxon>Tracheophyta</taxon>
        <taxon>Spermatophyta</taxon>
        <taxon>Magnoliopsida</taxon>
        <taxon>eudicotyledons</taxon>
        <taxon>Gunneridae</taxon>
        <taxon>Pentapetalae</taxon>
        <taxon>rosids</taxon>
        <taxon>malvids</taxon>
        <taxon>Myrtales</taxon>
        <taxon>Myrtaceae</taxon>
        <taxon>Myrtoideae</taxon>
        <taxon>Eucalypteae</taxon>
        <taxon>Corymbia</taxon>
    </lineage>
</organism>
<proteinExistence type="predicted"/>
<evidence type="ECO:0000313" key="10">
    <source>
        <dbReference type="Proteomes" id="UP000806378"/>
    </source>
</evidence>
<feature type="transmembrane region" description="Helical" evidence="7">
    <location>
        <begin position="79"/>
        <end position="100"/>
    </location>
</feature>
<evidence type="ECO:0000256" key="1">
    <source>
        <dbReference type="ARBA" id="ARBA00004141"/>
    </source>
</evidence>
<comment type="subcellular location">
    <subcellularLocation>
        <location evidence="1">Membrane</location>
        <topology evidence="1">Multi-pass membrane protein</topology>
    </subcellularLocation>
</comment>
<dbReference type="PANTHER" id="PTHR24186:SF50">
    <property type="entry name" value="ANKYRIN REPEAT-CONTAINING PROTEIN ITN1-LIKE ISOFORM X1"/>
    <property type="match status" value="1"/>
</dbReference>
<dbReference type="InterPro" id="IPR026961">
    <property type="entry name" value="PGG_dom"/>
</dbReference>
<dbReference type="Gramene" id="rna-gnl|WGS:JABURB|Cocit.L4227.1">
    <property type="protein sequence ID" value="cds-KAF7846503.1"/>
    <property type="gene ID" value="gene-BT93_L4227"/>
</dbReference>
<protein>
    <recommendedName>
        <fullName evidence="8">PGG domain-containing protein</fullName>
    </recommendedName>
</protein>
<keyword evidence="6 7" id="KW-0472">Membrane</keyword>
<keyword evidence="5" id="KW-0040">ANK repeat</keyword>
<dbReference type="GO" id="GO:0005886">
    <property type="term" value="C:plasma membrane"/>
    <property type="evidence" value="ECO:0007669"/>
    <property type="project" value="TreeGrafter"/>
</dbReference>
<dbReference type="EMBL" id="MU092885">
    <property type="protein sequence ID" value="KAF7846503.1"/>
    <property type="molecule type" value="Genomic_DNA"/>
</dbReference>
<dbReference type="OrthoDB" id="1847170at2759"/>
<feature type="domain" description="PGG" evidence="8">
    <location>
        <begin position="1"/>
        <end position="71"/>
    </location>
</feature>
<dbReference type="AlphaFoldDB" id="A0A8T0CGC1"/>
<evidence type="ECO:0000256" key="5">
    <source>
        <dbReference type="ARBA" id="ARBA00023043"/>
    </source>
</evidence>
<keyword evidence="2 7" id="KW-0812">Transmembrane</keyword>
<evidence type="ECO:0000259" key="8">
    <source>
        <dbReference type="Pfam" id="PF13962"/>
    </source>
</evidence>
<feature type="transmembrane region" description="Helical" evidence="7">
    <location>
        <begin position="12"/>
        <end position="32"/>
    </location>
</feature>
<sequence>MATLASKAAFKTFVITDTIAFSLSTVALLLQLDTSPSSDSQKARYTAYAATFIYYAVLAMVLAFASGIYVVLTRTTGLAIVPWVVCGCVGSHYSLGWFGGTRDVFELFLLHRHTYLPRARRAFGLH</sequence>
<feature type="transmembrane region" description="Helical" evidence="7">
    <location>
        <begin position="52"/>
        <end position="72"/>
    </location>
</feature>
<dbReference type="Pfam" id="PF13962">
    <property type="entry name" value="PGG"/>
    <property type="match status" value="1"/>
</dbReference>
<evidence type="ECO:0000256" key="4">
    <source>
        <dbReference type="ARBA" id="ARBA00022989"/>
    </source>
</evidence>
<evidence type="ECO:0000256" key="3">
    <source>
        <dbReference type="ARBA" id="ARBA00022737"/>
    </source>
</evidence>
<keyword evidence="4 7" id="KW-1133">Transmembrane helix</keyword>
<comment type="caution">
    <text evidence="9">The sequence shown here is derived from an EMBL/GenBank/DDBJ whole genome shotgun (WGS) entry which is preliminary data.</text>
</comment>
<keyword evidence="10" id="KW-1185">Reference proteome</keyword>
<accession>A0A8T0CGC1</accession>
<dbReference type="PANTHER" id="PTHR24186">
    <property type="entry name" value="PROTEIN PHOSPHATASE 1 REGULATORY SUBUNIT"/>
    <property type="match status" value="1"/>
</dbReference>
<name>A0A8T0CGC1_CORYI</name>
<gene>
    <name evidence="9" type="ORF">BT93_L4227</name>
</gene>
<evidence type="ECO:0000256" key="6">
    <source>
        <dbReference type="ARBA" id="ARBA00023136"/>
    </source>
</evidence>
<keyword evidence="3" id="KW-0677">Repeat</keyword>
<evidence type="ECO:0000256" key="7">
    <source>
        <dbReference type="SAM" id="Phobius"/>
    </source>
</evidence>
<reference evidence="9" key="1">
    <citation type="submission" date="2020-05" db="EMBL/GenBank/DDBJ databases">
        <title>WGS assembly of Corymbia citriodora subspecies variegata.</title>
        <authorList>
            <person name="Barry K."/>
            <person name="Hundley H."/>
            <person name="Shu S."/>
            <person name="Jenkins J."/>
            <person name="Grimwood J."/>
            <person name="Baten A."/>
        </authorList>
    </citation>
    <scope>NUCLEOTIDE SEQUENCE</scope>
    <source>
        <strain evidence="9">CV2-018</strain>
    </source>
</reference>
<dbReference type="Proteomes" id="UP000806378">
    <property type="component" value="Unassembled WGS sequence"/>
</dbReference>
<evidence type="ECO:0000256" key="2">
    <source>
        <dbReference type="ARBA" id="ARBA00022692"/>
    </source>
</evidence>